<keyword evidence="2" id="KW-1185">Reference proteome</keyword>
<name>A0A543BSP9_9ACTN</name>
<dbReference type="InterPro" id="IPR036390">
    <property type="entry name" value="WH_DNA-bd_sf"/>
</dbReference>
<dbReference type="OrthoDB" id="5192058at2"/>
<sequence length="148" mass="16275">MPTPPASFGQTLANAEQILTVVLSRHLAERGTTPETWYALQVIATYGPGLARQELRERLEGSRTLDPESVRELLARLEADDLIRGDAEVDLTAEGQALHRGLREHIAVPTARLLGRFPADDIETTIRTLQAITERATEELAADEQPAN</sequence>
<evidence type="ECO:0000313" key="2">
    <source>
        <dbReference type="Proteomes" id="UP000316096"/>
    </source>
</evidence>
<protein>
    <recommendedName>
        <fullName evidence="3">DNA-binding MarR family transcriptional regulator</fullName>
    </recommendedName>
</protein>
<evidence type="ECO:0008006" key="3">
    <source>
        <dbReference type="Google" id="ProtNLM"/>
    </source>
</evidence>
<dbReference type="InterPro" id="IPR036388">
    <property type="entry name" value="WH-like_DNA-bd_sf"/>
</dbReference>
<dbReference type="RefSeq" id="WP_141963482.1">
    <property type="nucleotide sequence ID" value="NZ_VFOZ01000003.1"/>
</dbReference>
<reference evidence="1 2" key="1">
    <citation type="submission" date="2019-06" db="EMBL/GenBank/DDBJ databases">
        <title>Sequencing the genomes of 1000 actinobacteria strains.</title>
        <authorList>
            <person name="Klenk H.-P."/>
        </authorList>
    </citation>
    <scope>NUCLEOTIDE SEQUENCE [LARGE SCALE GENOMIC DNA]</scope>
    <source>
        <strain evidence="1 2">DSM 102200</strain>
    </source>
</reference>
<dbReference type="AlphaFoldDB" id="A0A543BSP9"/>
<comment type="caution">
    <text evidence="1">The sequence shown here is derived from an EMBL/GenBank/DDBJ whole genome shotgun (WGS) entry which is preliminary data.</text>
</comment>
<dbReference type="EMBL" id="VFOZ01000003">
    <property type="protein sequence ID" value="TQL87869.1"/>
    <property type="molecule type" value="Genomic_DNA"/>
</dbReference>
<accession>A0A543BSP9</accession>
<gene>
    <name evidence="1" type="ORF">FB559_8480</name>
</gene>
<evidence type="ECO:0000313" key="1">
    <source>
        <dbReference type="EMBL" id="TQL87869.1"/>
    </source>
</evidence>
<dbReference type="Gene3D" id="1.10.10.10">
    <property type="entry name" value="Winged helix-like DNA-binding domain superfamily/Winged helix DNA-binding domain"/>
    <property type="match status" value="1"/>
</dbReference>
<dbReference type="Proteomes" id="UP000316096">
    <property type="component" value="Unassembled WGS sequence"/>
</dbReference>
<dbReference type="SUPFAM" id="SSF46785">
    <property type="entry name" value="Winged helix' DNA-binding domain"/>
    <property type="match status" value="1"/>
</dbReference>
<organism evidence="1 2">
    <name type="scientific">Actinoallomurus bryophytorum</name>
    <dbReference type="NCBI Taxonomy" id="1490222"/>
    <lineage>
        <taxon>Bacteria</taxon>
        <taxon>Bacillati</taxon>
        <taxon>Actinomycetota</taxon>
        <taxon>Actinomycetes</taxon>
        <taxon>Streptosporangiales</taxon>
        <taxon>Thermomonosporaceae</taxon>
        <taxon>Actinoallomurus</taxon>
    </lineage>
</organism>
<proteinExistence type="predicted"/>